<feature type="domain" description="Activator of Hsp90 ATPase homologue 1/2-like C-terminal" evidence="3">
    <location>
        <begin position="51"/>
        <end position="164"/>
    </location>
</feature>
<reference evidence="7 9" key="2">
    <citation type="submission" date="2019-11" db="EMBL/GenBank/DDBJ databases">
        <title>Characterisation of Fundicoccus ignavus gen. nov. sp. nov., a novel genus of the family Aerococcaceae isolated from bulk tank milk.</title>
        <authorList>
            <person name="Siebert A."/>
            <person name="Huptas C."/>
            <person name="Wenning M."/>
            <person name="Scherer S."/>
            <person name="Doll E.V."/>
        </authorList>
    </citation>
    <scope>NUCLEOTIDE SEQUENCE [LARGE SCALE GENOMIC DNA]</scope>
    <source>
        <strain evidence="4 9">DSM 109653</strain>
        <strain evidence="5 7">WS4759</strain>
    </source>
</reference>
<evidence type="ECO:0000259" key="3">
    <source>
        <dbReference type="Pfam" id="PF08327"/>
    </source>
</evidence>
<dbReference type="InterPro" id="IPR013538">
    <property type="entry name" value="ASHA1/2-like_C"/>
</dbReference>
<dbReference type="InterPro" id="IPR023393">
    <property type="entry name" value="START-like_dom_sf"/>
</dbReference>
<keyword evidence="7" id="KW-1185">Reference proteome</keyword>
<dbReference type="EMBL" id="WJQT01000003">
    <property type="protein sequence ID" value="MRJ46719.1"/>
    <property type="molecule type" value="Genomic_DNA"/>
</dbReference>
<protein>
    <recommendedName>
        <fullName evidence="3">Activator of Hsp90 ATPase homologue 1/2-like C-terminal domain-containing protein</fullName>
    </recommendedName>
</protein>
<dbReference type="AlphaFoldDB" id="A0A6I2GJ43"/>
<dbReference type="Proteomes" id="UP000469870">
    <property type="component" value="Unassembled WGS sequence"/>
</dbReference>
<evidence type="ECO:0000313" key="4">
    <source>
        <dbReference type="EMBL" id="MRI81537.1"/>
    </source>
</evidence>
<dbReference type="RefSeq" id="WP_153831806.1">
    <property type="nucleotide sequence ID" value="NZ_WJQR01000004.1"/>
</dbReference>
<dbReference type="Proteomes" id="UP000430975">
    <property type="component" value="Unassembled WGS sequence"/>
</dbReference>
<dbReference type="EMBL" id="WJQS01000004">
    <property type="protein sequence ID" value="MRI85521.1"/>
    <property type="molecule type" value="Genomic_DNA"/>
</dbReference>
<evidence type="ECO:0000313" key="6">
    <source>
        <dbReference type="EMBL" id="MRJ46719.1"/>
    </source>
</evidence>
<feature type="compositionally biased region" description="Basic and acidic residues" evidence="2">
    <location>
        <begin position="18"/>
        <end position="32"/>
    </location>
</feature>
<evidence type="ECO:0000313" key="9">
    <source>
        <dbReference type="Proteomes" id="UP000469870"/>
    </source>
</evidence>
<dbReference type="EMBL" id="WJQR01000004">
    <property type="protein sequence ID" value="MRI81537.1"/>
    <property type="molecule type" value="Genomic_DNA"/>
</dbReference>
<name>A0A6I2GJ43_9LACT</name>
<evidence type="ECO:0000313" key="5">
    <source>
        <dbReference type="EMBL" id="MRI85521.1"/>
    </source>
</evidence>
<organism evidence="5 7">
    <name type="scientific">Fundicoccus ignavus</name>
    <dbReference type="NCBI Taxonomy" id="2664442"/>
    <lineage>
        <taxon>Bacteria</taxon>
        <taxon>Bacillati</taxon>
        <taxon>Bacillota</taxon>
        <taxon>Bacilli</taxon>
        <taxon>Lactobacillales</taxon>
        <taxon>Aerococcaceae</taxon>
        <taxon>Fundicoccus</taxon>
    </lineage>
</organism>
<evidence type="ECO:0000256" key="2">
    <source>
        <dbReference type="SAM" id="MobiDB-lite"/>
    </source>
</evidence>
<proteinExistence type="inferred from homology"/>
<dbReference type="SUPFAM" id="SSF55961">
    <property type="entry name" value="Bet v1-like"/>
    <property type="match status" value="1"/>
</dbReference>
<comment type="similarity">
    <text evidence="1">Belongs to the AHA1 family.</text>
</comment>
<evidence type="ECO:0000256" key="1">
    <source>
        <dbReference type="ARBA" id="ARBA00006817"/>
    </source>
</evidence>
<dbReference type="Pfam" id="PF08327">
    <property type="entry name" value="AHSA1"/>
    <property type="match status" value="1"/>
</dbReference>
<accession>A0A6I2GJ43</accession>
<gene>
    <name evidence="6" type="ORF">GF867_03930</name>
    <name evidence="5" type="ORF">GIY09_06470</name>
    <name evidence="4" type="ORF">GIY11_05855</name>
</gene>
<sequence>MSEQNHHHDHEHHHHHEHCGCGHDHHHDHSSSLDDLSVKQGLTIEFFGTFNASPDLLWKMLTENSQLKRWYPGLEFKQLKPGGSLLVKHNNGELEEMMVLDVEPSNYLSFAWGMNTISLELNPSEKIDQTDLIFTKWLADVEEKSAEEVTNWMVHLHSLANLLEEKAIVSYEEKYQELYPQVVEMINQQNEFEF</sequence>
<dbReference type="Proteomes" id="UP000440066">
    <property type="component" value="Unassembled WGS sequence"/>
</dbReference>
<feature type="region of interest" description="Disordered" evidence="2">
    <location>
        <begin position="1"/>
        <end position="32"/>
    </location>
</feature>
<dbReference type="Gene3D" id="3.30.530.20">
    <property type="match status" value="1"/>
</dbReference>
<reference evidence="6 8" key="1">
    <citation type="submission" date="2019-11" db="EMBL/GenBank/DDBJ databases">
        <title>Characterisation of Fundicoccus ignavus gen. nov. sp. nov., a novel genus of the family Aerococcaceae from bulk tank milk.</title>
        <authorList>
            <person name="Siebert A."/>
            <person name="Huptas C."/>
            <person name="Wenning M."/>
            <person name="Scherer S."/>
            <person name="Doll E.V."/>
        </authorList>
    </citation>
    <scope>NUCLEOTIDE SEQUENCE [LARGE SCALE GENOMIC DNA]</scope>
    <source>
        <strain evidence="6 8">DSM 109652</strain>
    </source>
</reference>
<evidence type="ECO:0000313" key="7">
    <source>
        <dbReference type="Proteomes" id="UP000430975"/>
    </source>
</evidence>
<evidence type="ECO:0000313" key="8">
    <source>
        <dbReference type="Proteomes" id="UP000440066"/>
    </source>
</evidence>
<comment type="caution">
    <text evidence="5">The sequence shown here is derived from an EMBL/GenBank/DDBJ whole genome shotgun (WGS) entry which is preliminary data.</text>
</comment>